<comment type="similarity">
    <text evidence="2">Belongs to the strictosidine synthase family.</text>
</comment>
<dbReference type="AlphaFoldDB" id="A0A7J8MCF6"/>
<dbReference type="Gene3D" id="2.120.10.30">
    <property type="entry name" value="TolB, C-terminal domain"/>
    <property type="match status" value="2"/>
</dbReference>
<evidence type="ECO:0000313" key="7">
    <source>
        <dbReference type="Proteomes" id="UP000593572"/>
    </source>
</evidence>
<dbReference type="GO" id="GO:0005773">
    <property type="term" value="C:vacuole"/>
    <property type="evidence" value="ECO:0007669"/>
    <property type="project" value="UniProtKB-SubCell"/>
</dbReference>
<dbReference type="Pfam" id="PF03088">
    <property type="entry name" value="Str_synth"/>
    <property type="match status" value="1"/>
</dbReference>
<keyword evidence="3" id="KW-0926">Vacuole</keyword>
<proteinExistence type="inferred from homology"/>
<evidence type="ECO:0000256" key="3">
    <source>
        <dbReference type="ARBA" id="ARBA00022554"/>
    </source>
</evidence>
<sequence length="322" mass="36021">MPKHSFAAQIEKTPGFLKNTIIIQNLLRRRNRNQQYYHSKRVRLHLADSAVEKWVNNHGRPLGVALGHNGEAIVADGYKGLLNISRDGEVEVLAEKADGLKFKLADGVDVADSGMIYFTDASYKYSMEDSVWDVLEGTPHGRLMSLLPEKPGRRCRKYYIEGNKQGELEKFVDNLTGLPDNIKYDGEGHYWIALATGNSVVLDLALRYAFIRKAMGLMEKYIGGLSKGKNAGLEDCQRGKMQVTSAVKIGNRLYCGSFVYPHITSLDLNQHPARSTVSVSPSIKSIDLYHGIFGLLNAGFMNISEFDSTTQDWLPGHNLRWV</sequence>
<comment type="caution">
    <text evidence="6">The sequence shown here is derived from an EMBL/GenBank/DDBJ whole genome shotgun (WGS) entry which is preliminary data.</text>
</comment>
<dbReference type="PANTHER" id="PTHR10426:SF93">
    <property type="entry name" value="PROTEIN STRICTOSIDINE SYNTHASE-LIKE 5-LIKE"/>
    <property type="match status" value="1"/>
</dbReference>
<keyword evidence="7" id="KW-1185">Reference proteome</keyword>
<evidence type="ECO:0000256" key="2">
    <source>
        <dbReference type="ARBA" id="ARBA00009191"/>
    </source>
</evidence>
<dbReference type="InterPro" id="IPR018119">
    <property type="entry name" value="Strictosidine_synth_cons-reg"/>
</dbReference>
<evidence type="ECO:0000259" key="5">
    <source>
        <dbReference type="Pfam" id="PF03088"/>
    </source>
</evidence>
<accession>A0A7J8MCF6</accession>
<gene>
    <name evidence="6" type="ORF">Golob_007454</name>
</gene>
<dbReference type="GO" id="GO:0016787">
    <property type="term" value="F:hydrolase activity"/>
    <property type="evidence" value="ECO:0007669"/>
    <property type="project" value="TreeGrafter"/>
</dbReference>
<reference evidence="6 7" key="1">
    <citation type="journal article" date="2019" name="Genome Biol. Evol.">
        <title>Insights into the evolution of the New World diploid cottons (Gossypium, subgenus Houzingenia) based on genome sequencing.</title>
        <authorList>
            <person name="Grover C.E."/>
            <person name="Arick M.A. 2nd"/>
            <person name="Thrash A."/>
            <person name="Conover J.L."/>
            <person name="Sanders W.S."/>
            <person name="Peterson D.G."/>
            <person name="Frelichowski J.E."/>
            <person name="Scheffler J.A."/>
            <person name="Scheffler B.E."/>
            <person name="Wendel J.F."/>
        </authorList>
    </citation>
    <scope>NUCLEOTIDE SEQUENCE [LARGE SCALE GENOMIC DNA]</scope>
    <source>
        <strain evidence="6">157</strain>
        <tissue evidence="6">Leaf</tissue>
    </source>
</reference>
<evidence type="ECO:0000256" key="1">
    <source>
        <dbReference type="ARBA" id="ARBA00004116"/>
    </source>
</evidence>
<dbReference type="SUPFAM" id="SSF63829">
    <property type="entry name" value="Calcium-dependent phosphotriesterase"/>
    <property type="match status" value="1"/>
</dbReference>
<dbReference type="GO" id="GO:0012505">
    <property type="term" value="C:endomembrane system"/>
    <property type="evidence" value="ECO:0007669"/>
    <property type="project" value="TreeGrafter"/>
</dbReference>
<keyword evidence="4" id="KW-0325">Glycoprotein</keyword>
<feature type="domain" description="Strictosidine synthase conserved region" evidence="5">
    <location>
        <begin position="106"/>
        <end position="147"/>
    </location>
</feature>
<evidence type="ECO:0000313" key="6">
    <source>
        <dbReference type="EMBL" id="MBA0562408.1"/>
    </source>
</evidence>
<comment type="subcellular location">
    <subcellularLocation>
        <location evidence="1">Vacuole</location>
    </subcellularLocation>
</comment>
<dbReference type="Proteomes" id="UP000593572">
    <property type="component" value="Unassembled WGS sequence"/>
</dbReference>
<evidence type="ECO:0000256" key="4">
    <source>
        <dbReference type="ARBA" id="ARBA00023180"/>
    </source>
</evidence>
<dbReference type="PANTHER" id="PTHR10426">
    <property type="entry name" value="STRICTOSIDINE SYNTHASE-RELATED"/>
    <property type="match status" value="1"/>
</dbReference>
<name>A0A7J8MCF6_9ROSI</name>
<organism evidence="6 7">
    <name type="scientific">Gossypium lobatum</name>
    <dbReference type="NCBI Taxonomy" id="34289"/>
    <lineage>
        <taxon>Eukaryota</taxon>
        <taxon>Viridiplantae</taxon>
        <taxon>Streptophyta</taxon>
        <taxon>Embryophyta</taxon>
        <taxon>Tracheophyta</taxon>
        <taxon>Spermatophyta</taxon>
        <taxon>Magnoliopsida</taxon>
        <taxon>eudicotyledons</taxon>
        <taxon>Gunneridae</taxon>
        <taxon>Pentapetalae</taxon>
        <taxon>rosids</taxon>
        <taxon>malvids</taxon>
        <taxon>Malvales</taxon>
        <taxon>Malvaceae</taxon>
        <taxon>Malvoideae</taxon>
        <taxon>Gossypium</taxon>
    </lineage>
</organism>
<dbReference type="EMBL" id="JABEZX010000008">
    <property type="protein sequence ID" value="MBA0562408.1"/>
    <property type="molecule type" value="Genomic_DNA"/>
</dbReference>
<protein>
    <recommendedName>
        <fullName evidence="5">Strictosidine synthase conserved region domain-containing protein</fullName>
    </recommendedName>
</protein>
<dbReference type="InterPro" id="IPR011042">
    <property type="entry name" value="6-blade_b-propeller_TolB-like"/>
</dbReference>